<evidence type="ECO:0000256" key="6">
    <source>
        <dbReference type="ARBA" id="ARBA00023136"/>
    </source>
</evidence>
<dbReference type="InterPro" id="IPR032818">
    <property type="entry name" value="DedA-like"/>
</dbReference>
<feature type="transmembrane region" description="Helical" evidence="7">
    <location>
        <begin position="12"/>
        <end position="33"/>
    </location>
</feature>
<reference evidence="9 10" key="1">
    <citation type="submission" date="2019-03" db="EMBL/GenBank/DDBJ databases">
        <title>Genomic Encyclopedia of Archaeal and Bacterial Type Strains, Phase II (KMG-II): from individual species to whole genera.</title>
        <authorList>
            <person name="Goeker M."/>
        </authorList>
    </citation>
    <scope>NUCLEOTIDE SEQUENCE [LARGE SCALE GENOMIC DNA]</scope>
    <source>
        <strain evidence="9 10">DSM 24782</strain>
    </source>
</reference>
<feature type="transmembrane region" description="Helical" evidence="7">
    <location>
        <begin position="172"/>
        <end position="190"/>
    </location>
</feature>
<dbReference type="GO" id="GO:0005886">
    <property type="term" value="C:plasma membrane"/>
    <property type="evidence" value="ECO:0007669"/>
    <property type="project" value="UniProtKB-SubCell"/>
</dbReference>
<organism evidence="9 10">
    <name type="scientific">Amnibacterium kyonggiense</name>
    <dbReference type="NCBI Taxonomy" id="595671"/>
    <lineage>
        <taxon>Bacteria</taxon>
        <taxon>Bacillati</taxon>
        <taxon>Actinomycetota</taxon>
        <taxon>Actinomycetes</taxon>
        <taxon>Micrococcales</taxon>
        <taxon>Microbacteriaceae</taxon>
        <taxon>Amnibacterium</taxon>
    </lineage>
</organism>
<proteinExistence type="inferred from homology"/>
<evidence type="ECO:0000259" key="8">
    <source>
        <dbReference type="Pfam" id="PF09335"/>
    </source>
</evidence>
<evidence type="ECO:0000313" key="9">
    <source>
        <dbReference type="EMBL" id="TDS77640.1"/>
    </source>
</evidence>
<evidence type="ECO:0000256" key="4">
    <source>
        <dbReference type="ARBA" id="ARBA00022692"/>
    </source>
</evidence>
<dbReference type="PANTHER" id="PTHR30353:SF15">
    <property type="entry name" value="INNER MEMBRANE PROTEIN YABI"/>
    <property type="match status" value="1"/>
</dbReference>
<comment type="subcellular location">
    <subcellularLocation>
        <location evidence="1 7">Cell membrane</location>
        <topology evidence="1 7">Multi-pass membrane protein</topology>
    </subcellularLocation>
</comment>
<feature type="transmembrane region" description="Helical" evidence="7">
    <location>
        <begin position="137"/>
        <end position="160"/>
    </location>
</feature>
<dbReference type="InterPro" id="IPR032816">
    <property type="entry name" value="VTT_dom"/>
</dbReference>
<comment type="caution">
    <text evidence="9">The sequence shown here is derived from an EMBL/GenBank/DDBJ whole genome shotgun (WGS) entry which is preliminary data.</text>
</comment>
<dbReference type="PANTHER" id="PTHR30353">
    <property type="entry name" value="INNER MEMBRANE PROTEIN DEDA-RELATED"/>
    <property type="match status" value="1"/>
</dbReference>
<comment type="similarity">
    <text evidence="2 7">Belongs to the DedA family.</text>
</comment>
<keyword evidence="3 7" id="KW-1003">Cell membrane</keyword>
<sequence length="200" mass="21991">MLLEHLADLGAWRYLVAFVGMFCETSLFIGLVIPGDTIVLFTATAGRSAVDWVSLVAAVVSGSLAGETVGFVIGRFFGPRLRASRLGRRIGERHVLRAERWLDHRGGFAILLSRFLPVMHALIPVTVGASHYPYRRFLAWTAPACVLWACIYVSVGQAAGASYQALAQELHFAGWIVLGGVAVFFLLVWLGKKLLHRLER</sequence>
<protein>
    <submittedName>
        <fullName evidence="9">Membrane protein DedA with SNARE-associated domain</fullName>
    </submittedName>
</protein>
<evidence type="ECO:0000256" key="1">
    <source>
        <dbReference type="ARBA" id="ARBA00004651"/>
    </source>
</evidence>
<feature type="domain" description="VTT" evidence="8">
    <location>
        <begin position="41"/>
        <end position="157"/>
    </location>
</feature>
<dbReference type="EMBL" id="SOAM01000002">
    <property type="protein sequence ID" value="TDS77640.1"/>
    <property type="molecule type" value="Genomic_DNA"/>
</dbReference>
<accession>A0A4R7FME4</accession>
<dbReference type="AlphaFoldDB" id="A0A4R7FME4"/>
<dbReference type="OrthoDB" id="9813426at2"/>
<dbReference type="RefSeq" id="WP_133766685.1">
    <property type="nucleotide sequence ID" value="NZ_BAAARP010000004.1"/>
</dbReference>
<keyword evidence="6 7" id="KW-0472">Membrane</keyword>
<gene>
    <name evidence="9" type="ORF">CLV52_2598</name>
</gene>
<keyword evidence="5 7" id="KW-1133">Transmembrane helix</keyword>
<dbReference type="Proteomes" id="UP000295344">
    <property type="component" value="Unassembled WGS sequence"/>
</dbReference>
<feature type="transmembrane region" description="Helical" evidence="7">
    <location>
        <begin position="53"/>
        <end position="78"/>
    </location>
</feature>
<keyword evidence="10" id="KW-1185">Reference proteome</keyword>
<dbReference type="Pfam" id="PF09335">
    <property type="entry name" value="VTT_dom"/>
    <property type="match status" value="1"/>
</dbReference>
<evidence type="ECO:0000256" key="7">
    <source>
        <dbReference type="RuleBase" id="RU367016"/>
    </source>
</evidence>
<evidence type="ECO:0000256" key="5">
    <source>
        <dbReference type="ARBA" id="ARBA00022989"/>
    </source>
</evidence>
<evidence type="ECO:0000313" key="10">
    <source>
        <dbReference type="Proteomes" id="UP000295344"/>
    </source>
</evidence>
<evidence type="ECO:0000256" key="2">
    <source>
        <dbReference type="ARBA" id="ARBA00010792"/>
    </source>
</evidence>
<name>A0A4R7FME4_9MICO</name>
<keyword evidence="4 7" id="KW-0812">Transmembrane</keyword>
<evidence type="ECO:0000256" key="3">
    <source>
        <dbReference type="ARBA" id="ARBA00022475"/>
    </source>
</evidence>